<dbReference type="EMBL" id="CP031417">
    <property type="protein sequence ID" value="AXK81142.1"/>
    <property type="molecule type" value="Genomic_DNA"/>
</dbReference>
<keyword evidence="2" id="KW-1185">Reference proteome</keyword>
<protein>
    <submittedName>
        <fullName evidence="1">Uncharacterized protein</fullName>
    </submittedName>
</protein>
<organism evidence="1 2">
    <name type="scientific">Pseudolabrys taiwanensis</name>
    <dbReference type="NCBI Taxonomy" id="331696"/>
    <lineage>
        <taxon>Bacteria</taxon>
        <taxon>Pseudomonadati</taxon>
        <taxon>Pseudomonadota</taxon>
        <taxon>Alphaproteobacteria</taxon>
        <taxon>Hyphomicrobiales</taxon>
        <taxon>Xanthobacteraceae</taxon>
        <taxon>Pseudolabrys</taxon>
    </lineage>
</organism>
<dbReference type="Proteomes" id="UP000254889">
    <property type="component" value="Chromosome"/>
</dbReference>
<evidence type="ECO:0000313" key="1">
    <source>
        <dbReference type="EMBL" id="AXK81142.1"/>
    </source>
</evidence>
<dbReference type="OrthoDB" id="281728at2"/>
<dbReference type="AlphaFoldDB" id="A0A345ZW45"/>
<dbReference type="KEGG" id="ptaw:DW352_11815"/>
<dbReference type="RefSeq" id="WP_115691470.1">
    <property type="nucleotide sequence ID" value="NZ_CP031417.1"/>
</dbReference>
<proteinExistence type="predicted"/>
<gene>
    <name evidence="1" type="ORF">DW352_11815</name>
</gene>
<sequence>MSTQSWATIHPSALADAGRPLQPVSATWRAHGAVRYRCPINGSFVLVTESAALTKLARSRTRLRCASCNEMHMIACEADDDTADDIVGTSRSA</sequence>
<evidence type="ECO:0000313" key="2">
    <source>
        <dbReference type="Proteomes" id="UP000254889"/>
    </source>
</evidence>
<reference evidence="1 2" key="1">
    <citation type="submission" date="2018-07" db="EMBL/GenBank/DDBJ databases">
        <authorList>
            <person name="Quirk P.G."/>
            <person name="Krulwich T.A."/>
        </authorList>
    </citation>
    <scope>NUCLEOTIDE SEQUENCE [LARGE SCALE GENOMIC DNA]</scope>
    <source>
        <strain evidence="1 2">CC-BB4</strain>
    </source>
</reference>
<name>A0A345ZW45_9HYPH</name>
<accession>A0A345ZW45</accession>